<keyword evidence="2" id="KW-1185">Reference proteome</keyword>
<gene>
    <name evidence="1" type="ORF">VV02_13870</name>
</gene>
<dbReference type="Gene3D" id="3.40.50.1000">
    <property type="entry name" value="HAD superfamily/HAD-like"/>
    <property type="match status" value="1"/>
</dbReference>
<reference evidence="1 2" key="1">
    <citation type="submission" date="2015-03" db="EMBL/GenBank/DDBJ databases">
        <title>Luteipulveratus halotolerans sp. nov., a novel actinobacterium (Dermacoccaceae) from Sarawak, Malaysia.</title>
        <authorList>
            <person name="Juboi H."/>
            <person name="Basik A."/>
            <person name="Shamsul S.S."/>
            <person name="Arnold P."/>
            <person name="Schmitt E.K."/>
            <person name="Sanglier J.-J."/>
            <person name="Yeo T."/>
        </authorList>
    </citation>
    <scope>NUCLEOTIDE SEQUENCE [LARGE SCALE GENOMIC DNA]</scope>
    <source>
        <strain evidence="1 2">MN07-A0370</strain>
    </source>
</reference>
<dbReference type="AlphaFoldDB" id="A0A0K1JJF2"/>
<accession>A0A0K1JJF2</accession>
<dbReference type="NCBIfam" id="TIGR01509">
    <property type="entry name" value="HAD-SF-IA-v3"/>
    <property type="match status" value="1"/>
</dbReference>
<dbReference type="RefSeq" id="WP_052592305.1">
    <property type="nucleotide sequence ID" value="NZ_CP011112.1"/>
</dbReference>
<name>A0A0K1JJF2_9MICO</name>
<evidence type="ECO:0000313" key="1">
    <source>
        <dbReference type="EMBL" id="AKU16700.1"/>
    </source>
</evidence>
<proteinExistence type="predicted"/>
<evidence type="ECO:0008006" key="3">
    <source>
        <dbReference type="Google" id="ProtNLM"/>
    </source>
</evidence>
<dbReference type="PANTHER" id="PTHR43611:SF3">
    <property type="entry name" value="FLAVIN MONONUCLEOTIDE HYDROLASE 1, CHLOROPLATIC"/>
    <property type="match status" value="1"/>
</dbReference>
<dbReference type="InterPro" id="IPR006439">
    <property type="entry name" value="HAD-SF_hydro_IA"/>
</dbReference>
<dbReference type="PRINTS" id="PR00413">
    <property type="entry name" value="HADHALOGNASE"/>
</dbReference>
<dbReference type="SUPFAM" id="SSF56784">
    <property type="entry name" value="HAD-like"/>
    <property type="match status" value="1"/>
</dbReference>
<dbReference type="InterPro" id="IPR023214">
    <property type="entry name" value="HAD_sf"/>
</dbReference>
<dbReference type="KEGG" id="lmoi:VV02_13870"/>
<dbReference type="Proteomes" id="UP000066480">
    <property type="component" value="Chromosome"/>
</dbReference>
<dbReference type="SFLD" id="SFLDG01129">
    <property type="entry name" value="C1.5:_HAD__Beta-PGM__Phosphata"/>
    <property type="match status" value="1"/>
</dbReference>
<dbReference type="OrthoDB" id="9797415at2"/>
<dbReference type="PANTHER" id="PTHR43611">
    <property type="entry name" value="ALPHA-D-GLUCOSE 1-PHOSPHATE PHOSPHATASE"/>
    <property type="match status" value="1"/>
</dbReference>
<organism evidence="1 2">
    <name type="scientific">Luteipulveratus mongoliensis</name>
    <dbReference type="NCBI Taxonomy" id="571913"/>
    <lineage>
        <taxon>Bacteria</taxon>
        <taxon>Bacillati</taxon>
        <taxon>Actinomycetota</taxon>
        <taxon>Actinomycetes</taxon>
        <taxon>Micrococcales</taxon>
        <taxon>Dermacoccaceae</taxon>
        <taxon>Luteipulveratus</taxon>
    </lineage>
</organism>
<dbReference type="SFLD" id="SFLDS00003">
    <property type="entry name" value="Haloacid_Dehalogenase"/>
    <property type="match status" value="1"/>
</dbReference>
<evidence type="ECO:0000313" key="2">
    <source>
        <dbReference type="Proteomes" id="UP000066480"/>
    </source>
</evidence>
<protein>
    <recommendedName>
        <fullName evidence="3">Hydrolase</fullName>
    </recommendedName>
</protein>
<dbReference type="EMBL" id="CP011112">
    <property type="protein sequence ID" value="AKU16700.1"/>
    <property type="molecule type" value="Genomic_DNA"/>
</dbReference>
<dbReference type="STRING" id="571913.VV02_13870"/>
<sequence>MKQIRAVLWDADGVLQHGHPAPGHSGAAEVRGWPERLNDMGGPDFADALFAAEKAPLRGEEPFRPAVERLLIDRGLSVSPEDVLALWDDVHVDSEAFDVVDRVRAQGISCALATNQQDHRVRLMRDTLGYDAHFDRTYYSSEVGAMKPEPEYFRRVLADLELPSEATLFIDDSAANVESASVLGIIAERHDPRAGVAGLRTLLARHDILV</sequence>
<dbReference type="Pfam" id="PF00702">
    <property type="entry name" value="Hydrolase"/>
    <property type="match status" value="1"/>
</dbReference>
<dbReference type="InterPro" id="IPR036412">
    <property type="entry name" value="HAD-like_sf"/>
</dbReference>